<name>A0ABR2ZUF2_9AGAR</name>
<protein>
    <recommendedName>
        <fullName evidence="3">F-box domain-containing protein</fullName>
    </recommendedName>
</protein>
<dbReference type="Proteomes" id="UP001437256">
    <property type="component" value="Unassembled WGS sequence"/>
</dbReference>
<evidence type="ECO:0000313" key="1">
    <source>
        <dbReference type="EMBL" id="KAL0065231.1"/>
    </source>
</evidence>
<sequence length="397" mass="44497">MNPFPAEIWIQIFSVACLDTGRTAESLSLVCKASHELVQQFKYQSLALLRPNDLVRFSMHLVRTDLSLRPLKHLFIALESLRIDGHGSRELLASPKNYTDQDELCTYLESLNPFSKPDEDFELSTGSPPSIHRSCNVLEDPLYSELEYERICLQERHIQKALFLTLNLSSPTLVTLSIHLTFLTRRHLLPSYTFPHLEDLTIYGPCSPTATELEGLDGPRWSQGLVTVYPSYPALKRLHLSQTYILSVSLARELLVHAPRLTHLYIHLRSFSFDRLVTSLGLNRPQISQANSNGATAGAGNQLSEITEGKFPRGLRTFYFEVDSGELRREELAGTNRFLSRAEEISMLSGANVMVCSRPAGKWADIGSGLVDWEERICGLEGRWGKGVCSMSGDVAS</sequence>
<proteinExistence type="predicted"/>
<gene>
    <name evidence="1" type="ORF">AAF712_007742</name>
</gene>
<organism evidence="1 2">
    <name type="scientific">Marasmius tenuissimus</name>
    <dbReference type="NCBI Taxonomy" id="585030"/>
    <lineage>
        <taxon>Eukaryota</taxon>
        <taxon>Fungi</taxon>
        <taxon>Dikarya</taxon>
        <taxon>Basidiomycota</taxon>
        <taxon>Agaricomycotina</taxon>
        <taxon>Agaricomycetes</taxon>
        <taxon>Agaricomycetidae</taxon>
        <taxon>Agaricales</taxon>
        <taxon>Marasmiineae</taxon>
        <taxon>Marasmiaceae</taxon>
        <taxon>Marasmius</taxon>
    </lineage>
</organism>
<evidence type="ECO:0008006" key="3">
    <source>
        <dbReference type="Google" id="ProtNLM"/>
    </source>
</evidence>
<accession>A0ABR2ZUF2</accession>
<comment type="caution">
    <text evidence="1">The sequence shown here is derived from an EMBL/GenBank/DDBJ whole genome shotgun (WGS) entry which is preliminary data.</text>
</comment>
<keyword evidence="2" id="KW-1185">Reference proteome</keyword>
<dbReference type="EMBL" id="JBBXMP010000050">
    <property type="protein sequence ID" value="KAL0065231.1"/>
    <property type="molecule type" value="Genomic_DNA"/>
</dbReference>
<evidence type="ECO:0000313" key="2">
    <source>
        <dbReference type="Proteomes" id="UP001437256"/>
    </source>
</evidence>
<reference evidence="1 2" key="1">
    <citation type="submission" date="2024-05" db="EMBL/GenBank/DDBJ databases">
        <title>A draft genome resource for the thread blight pathogen Marasmius tenuissimus strain MS-2.</title>
        <authorList>
            <person name="Yulfo-Soto G.E."/>
            <person name="Baruah I.K."/>
            <person name="Amoako-Attah I."/>
            <person name="Bukari Y."/>
            <person name="Meinhardt L.W."/>
            <person name="Bailey B.A."/>
            <person name="Cohen S.P."/>
        </authorList>
    </citation>
    <scope>NUCLEOTIDE SEQUENCE [LARGE SCALE GENOMIC DNA]</scope>
    <source>
        <strain evidence="1 2">MS-2</strain>
    </source>
</reference>